<proteinExistence type="predicted"/>
<organism evidence="2 3">
    <name type="scientific">Cohnella boryungensis</name>
    <dbReference type="NCBI Taxonomy" id="768479"/>
    <lineage>
        <taxon>Bacteria</taxon>
        <taxon>Bacillati</taxon>
        <taxon>Bacillota</taxon>
        <taxon>Bacilli</taxon>
        <taxon>Bacillales</taxon>
        <taxon>Paenibacillaceae</taxon>
        <taxon>Cohnella</taxon>
    </lineage>
</organism>
<evidence type="ECO:0000256" key="1">
    <source>
        <dbReference type="SAM" id="Phobius"/>
    </source>
</evidence>
<gene>
    <name evidence="2" type="ORF">ACFO1S_24425</name>
</gene>
<keyword evidence="1" id="KW-1133">Transmembrane helix</keyword>
<feature type="transmembrane region" description="Helical" evidence="1">
    <location>
        <begin position="15"/>
        <end position="34"/>
    </location>
</feature>
<dbReference type="Proteomes" id="UP001595755">
    <property type="component" value="Unassembled WGS sequence"/>
</dbReference>
<keyword evidence="3" id="KW-1185">Reference proteome</keyword>
<evidence type="ECO:0000313" key="2">
    <source>
        <dbReference type="EMBL" id="MFC4306570.1"/>
    </source>
</evidence>
<dbReference type="EMBL" id="JBHSED010000065">
    <property type="protein sequence ID" value="MFC4306570.1"/>
    <property type="molecule type" value="Genomic_DNA"/>
</dbReference>
<comment type="caution">
    <text evidence="2">The sequence shown here is derived from an EMBL/GenBank/DDBJ whole genome shotgun (WGS) entry which is preliminary data.</text>
</comment>
<evidence type="ECO:0000313" key="3">
    <source>
        <dbReference type="Proteomes" id="UP001595755"/>
    </source>
</evidence>
<accession>A0ABV8SHT7</accession>
<reference evidence="3" key="1">
    <citation type="journal article" date="2019" name="Int. J. Syst. Evol. Microbiol.">
        <title>The Global Catalogue of Microorganisms (GCM) 10K type strain sequencing project: providing services to taxonomists for standard genome sequencing and annotation.</title>
        <authorList>
            <consortium name="The Broad Institute Genomics Platform"/>
            <consortium name="The Broad Institute Genome Sequencing Center for Infectious Disease"/>
            <person name="Wu L."/>
            <person name="Ma J."/>
        </authorList>
    </citation>
    <scope>NUCLEOTIDE SEQUENCE [LARGE SCALE GENOMIC DNA]</scope>
    <source>
        <strain evidence="3">CGMCC 4.1641</strain>
    </source>
</reference>
<name>A0ABV8SHT7_9BACL</name>
<keyword evidence="1" id="KW-0812">Transmembrane</keyword>
<protein>
    <submittedName>
        <fullName evidence="2">Uncharacterized protein</fullName>
    </submittedName>
</protein>
<sequence>MNNSVRNNAYMNSSLVFYSNFIVALRFFDTYALLQYEEEP</sequence>
<keyword evidence="1" id="KW-0472">Membrane</keyword>